<evidence type="ECO:0000259" key="7">
    <source>
        <dbReference type="Pfam" id="PF01103"/>
    </source>
</evidence>
<evidence type="ECO:0000256" key="1">
    <source>
        <dbReference type="ARBA" id="ARBA00004374"/>
    </source>
</evidence>
<keyword evidence="3" id="KW-1134">Transmembrane beta strand</keyword>
<name>A0A286ULT2_9AGAM</name>
<reference evidence="8 9" key="1">
    <citation type="journal article" date="2017" name="Mol. Ecol.">
        <title>Comparative and population genomic landscape of Phellinus noxius: A hypervariable fungus causing root rot in trees.</title>
        <authorList>
            <person name="Chung C.L."/>
            <person name="Lee T.J."/>
            <person name="Akiba M."/>
            <person name="Lee H.H."/>
            <person name="Kuo T.H."/>
            <person name="Liu D."/>
            <person name="Ke H.M."/>
            <person name="Yokoi T."/>
            <person name="Roa M.B."/>
            <person name="Lu M.J."/>
            <person name="Chang Y.Y."/>
            <person name="Ann P.J."/>
            <person name="Tsai J.N."/>
            <person name="Chen C.Y."/>
            <person name="Tzean S.S."/>
            <person name="Ota Y."/>
            <person name="Hattori T."/>
            <person name="Sahashi N."/>
            <person name="Liou R.F."/>
            <person name="Kikuchi T."/>
            <person name="Tsai I.J."/>
        </authorList>
    </citation>
    <scope>NUCLEOTIDE SEQUENCE [LARGE SCALE GENOMIC DNA]</scope>
    <source>
        <strain evidence="8 9">FFPRI411160</strain>
    </source>
</reference>
<dbReference type="PANTHER" id="PTHR12815:SF18">
    <property type="entry name" value="SORTING AND ASSEMBLY MACHINERY COMPONENT 50 HOMOLOG"/>
    <property type="match status" value="1"/>
</dbReference>
<organism evidence="8 9">
    <name type="scientific">Pyrrhoderma noxium</name>
    <dbReference type="NCBI Taxonomy" id="2282107"/>
    <lineage>
        <taxon>Eukaryota</taxon>
        <taxon>Fungi</taxon>
        <taxon>Dikarya</taxon>
        <taxon>Basidiomycota</taxon>
        <taxon>Agaricomycotina</taxon>
        <taxon>Agaricomycetes</taxon>
        <taxon>Hymenochaetales</taxon>
        <taxon>Hymenochaetaceae</taxon>
        <taxon>Pyrrhoderma</taxon>
    </lineage>
</organism>
<keyword evidence="9" id="KW-1185">Reference proteome</keyword>
<comment type="subcellular location">
    <subcellularLocation>
        <location evidence="1">Mitochondrion outer membrane</location>
        <topology evidence="1">Multi-pass membrane protein</topology>
    </subcellularLocation>
</comment>
<dbReference type="Proteomes" id="UP000217199">
    <property type="component" value="Unassembled WGS sequence"/>
</dbReference>
<dbReference type="Gene3D" id="2.40.160.50">
    <property type="entry name" value="membrane protein fhac: a member of the omp85/tpsb transporter family"/>
    <property type="match status" value="1"/>
</dbReference>
<dbReference type="EMBL" id="NBII01000003">
    <property type="protein sequence ID" value="PAV20454.1"/>
    <property type="molecule type" value="Genomic_DNA"/>
</dbReference>
<dbReference type="STRING" id="2282107.A0A286ULT2"/>
<dbReference type="InterPro" id="IPR000184">
    <property type="entry name" value="Bac_surfAg_D15"/>
</dbReference>
<evidence type="ECO:0000313" key="9">
    <source>
        <dbReference type="Proteomes" id="UP000217199"/>
    </source>
</evidence>
<evidence type="ECO:0000256" key="4">
    <source>
        <dbReference type="ARBA" id="ARBA00022692"/>
    </source>
</evidence>
<dbReference type="GO" id="GO:0045040">
    <property type="term" value="P:protein insertion into mitochondrial outer membrane"/>
    <property type="evidence" value="ECO:0007669"/>
    <property type="project" value="TreeGrafter"/>
</dbReference>
<dbReference type="GO" id="GO:0005741">
    <property type="term" value="C:mitochondrial outer membrane"/>
    <property type="evidence" value="ECO:0007669"/>
    <property type="project" value="UniProtKB-SubCell"/>
</dbReference>
<keyword evidence="5" id="KW-0472">Membrane</keyword>
<dbReference type="AlphaFoldDB" id="A0A286ULT2"/>
<dbReference type="OrthoDB" id="1724197at2759"/>
<dbReference type="Pfam" id="PF01103">
    <property type="entry name" value="Omp85"/>
    <property type="match status" value="1"/>
</dbReference>
<dbReference type="FunCoup" id="A0A286ULT2">
    <property type="interactions" value="388"/>
</dbReference>
<dbReference type="InterPro" id="IPR039910">
    <property type="entry name" value="D15-like"/>
</dbReference>
<evidence type="ECO:0000313" key="8">
    <source>
        <dbReference type="EMBL" id="PAV20454.1"/>
    </source>
</evidence>
<evidence type="ECO:0000256" key="3">
    <source>
        <dbReference type="ARBA" id="ARBA00022452"/>
    </source>
</evidence>
<evidence type="ECO:0000256" key="6">
    <source>
        <dbReference type="SAM" id="MobiDB-lite"/>
    </source>
</evidence>
<comment type="similarity">
    <text evidence="2">Belongs to the SAM50/omp85 family.</text>
</comment>
<sequence>MDADPVPLTERISPPLATTSSPRDLEPDSAELEKLRQWHQARIERKLRDEYETALLRLDELVKDNLQTPLRIASVRVAGKERTRPEILKWLTDPYITTANSESSTLNDVLRATKRVTDKMLETDVYKAVLPRLEASHSPYAQPGDVDLVLYTAPRGAYFLKTSTEMGNQDGSVSLQGQIRNSLGLAETLDVTLSSGLRTRLSGNVTYSSALRAMRSRGEFSLFGLEKDLTNFASCIEGVRGVRATLRSFGKHTSSEINGEAVLRHIHGLTENASLSIREIAGPSTKFSLSHSWTFDSRDEKSIPSKGGYLRAYNELAALNTESGFFKTQGSFQWVHSFVPGLNLSLSGRAGYIHPFGSIGNAPFNDRFQMGGPLDVRMFKQNGLGPREGKGVGDSLGGDLFWATGLSVVSDLPARPDWPVKVQAFVNAGRLDLLNRAGGAGQGQGRKERTLVDNVRDSLSRPCVSVGVGLLYRFDPVRVEVNFGVPVVANKNDGLRRGFQVGIGLDFL</sequence>
<comment type="caution">
    <text evidence="8">The sequence shown here is derived from an EMBL/GenBank/DDBJ whole genome shotgun (WGS) entry which is preliminary data.</text>
</comment>
<dbReference type="InParanoid" id="A0A286ULT2"/>
<proteinExistence type="inferred from homology"/>
<keyword evidence="4" id="KW-0812">Transmembrane</keyword>
<evidence type="ECO:0000256" key="2">
    <source>
        <dbReference type="ARBA" id="ARBA00010913"/>
    </source>
</evidence>
<accession>A0A286ULT2</accession>
<protein>
    <submittedName>
        <fullName evidence="8">Outer membrane</fullName>
    </submittedName>
</protein>
<evidence type="ECO:0000256" key="5">
    <source>
        <dbReference type="ARBA" id="ARBA00023136"/>
    </source>
</evidence>
<dbReference type="PANTHER" id="PTHR12815">
    <property type="entry name" value="SORTING AND ASSEMBLY MACHINERY SAMM50 PROTEIN FAMILY MEMBER"/>
    <property type="match status" value="1"/>
</dbReference>
<feature type="region of interest" description="Disordered" evidence="6">
    <location>
        <begin position="1"/>
        <end position="28"/>
    </location>
</feature>
<feature type="domain" description="Bacterial surface antigen (D15)" evidence="7">
    <location>
        <begin position="181"/>
        <end position="507"/>
    </location>
</feature>
<gene>
    <name evidence="8" type="ORF">PNOK_0308100</name>
</gene>